<feature type="domain" description="Cytochrome c" evidence="10">
    <location>
        <begin position="40"/>
        <end position="138"/>
    </location>
</feature>
<dbReference type="PANTHER" id="PTHR35008">
    <property type="entry name" value="BLL4482 PROTEIN-RELATED"/>
    <property type="match status" value="1"/>
</dbReference>
<evidence type="ECO:0000256" key="6">
    <source>
        <dbReference type="ARBA" id="ARBA00022982"/>
    </source>
</evidence>
<keyword evidence="12" id="KW-1185">Reference proteome</keyword>
<dbReference type="Pfam" id="PF00034">
    <property type="entry name" value="Cytochrom_C"/>
    <property type="match status" value="1"/>
</dbReference>
<comment type="cofactor">
    <cofactor evidence="1">
        <name>heme c</name>
        <dbReference type="ChEBI" id="CHEBI:61717"/>
    </cofactor>
</comment>
<evidence type="ECO:0000256" key="3">
    <source>
        <dbReference type="ARBA" id="ARBA00022617"/>
    </source>
</evidence>
<dbReference type="eggNOG" id="COG2010">
    <property type="taxonomic scope" value="Bacteria"/>
</dbReference>
<evidence type="ECO:0000256" key="8">
    <source>
        <dbReference type="PROSITE-ProRule" id="PRU00433"/>
    </source>
</evidence>
<dbReference type="AlphaFoldDB" id="A0A084U9I8"/>
<dbReference type="PRINTS" id="PR00605">
    <property type="entry name" value="CYTCHROMECIC"/>
</dbReference>
<protein>
    <submittedName>
        <fullName evidence="11">Cytochrome c, class I</fullName>
    </submittedName>
</protein>
<dbReference type="PATRIC" id="fig|472175.3.peg.658"/>
<evidence type="ECO:0000259" key="10">
    <source>
        <dbReference type="PROSITE" id="PS51007"/>
    </source>
</evidence>
<dbReference type="SUPFAM" id="SSF46626">
    <property type="entry name" value="Cytochrome c"/>
    <property type="match status" value="1"/>
</dbReference>
<keyword evidence="2" id="KW-0813">Transport</keyword>
<reference evidence="11 12" key="1">
    <citation type="submission" date="2014-05" db="EMBL/GenBank/DDBJ databases">
        <title>Draft Genome Sequence of Nitratireductor basaltis Strain UMTGB225, A Marine Bacterium Isolated from Green Barrel Tunicate.</title>
        <authorList>
            <person name="Gan H.Y."/>
        </authorList>
    </citation>
    <scope>NUCLEOTIDE SEQUENCE [LARGE SCALE GENOMIC DNA]</scope>
    <source>
        <strain evidence="11 12">UMTGB225</strain>
    </source>
</reference>
<evidence type="ECO:0000256" key="7">
    <source>
        <dbReference type="ARBA" id="ARBA00023004"/>
    </source>
</evidence>
<feature type="region of interest" description="Disordered" evidence="9">
    <location>
        <begin position="64"/>
        <end position="84"/>
    </location>
</feature>
<evidence type="ECO:0000256" key="4">
    <source>
        <dbReference type="ARBA" id="ARBA00022660"/>
    </source>
</evidence>
<keyword evidence="5 8" id="KW-0479">Metal-binding</keyword>
<evidence type="ECO:0000313" key="11">
    <source>
        <dbReference type="EMBL" id="KFB09624.1"/>
    </source>
</evidence>
<evidence type="ECO:0000313" key="12">
    <source>
        <dbReference type="Proteomes" id="UP000053675"/>
    </source>
</evidence>
<organism evidence="11 12">
    <name type="scientific">Nitratireductor basaltis</name>
    <dbReference type="NCBI Taxonomy" id="472175"/>
    <lineage>
        <taxon>Bacteria</taxon>
        <taxon>Pseudomonadati</taxon>
        <taxon>Pseudomonadota</taxon>
        <taxon>Alphaproteobacteria</taxon>
        <taxon>Hyphomicrobiales</taxon>
        <taxon>Phyllobacteriaceae</taxon>
        <taxon>Nitratireductor</taxon>
    </lineage>
</organism>
<keyword evidence="6" id="KW-0249">Electron transport</keyword>
<evidence type="ECO:0000256" key="9">
    <source>
        <dbReference type="SAM" id="MobiDB-lite"/>
    </source>
</evidence>
<dbReference type="Gene3D" id="1.10.760.10">
    <property type="entry name" value="Cytochrome c-like domain"/>
    <property type="match status" value="1"/>
</dbReference>
<dbReference type="EMBL" id="JMQM01000001">
    <property type="protein sequence ID" value="KFB09624.1"/>
    <property type="molecule type" value="Genomic_DNA"/>
</dbReference>
<dbReference type="Proteomes" id="UP000053675">
    <property type="component" value="Unassembled WGS sequence"/>
</dbReference>
<dbReference type="InterPro" id="IPR036909">
    <property type="entry name" value="Cyt_c-like_dom_sf"/>
</dbReference>
<keyword evidence="4" id="KW-0679">Respiratory chain</keyword>
<sequence>MKKALRNTVGIGLVVGGVILAVFAGWRYAGTASTAGASADIIAQGRQIYADQCAACHGAELEGQPDWRSPLPSGRLPAPPHDASGHTWHHPDDVLFRIVKEGTAAVVGGGYESDMPGFADVLSDSEIRAVLDYIKSTWPERERRYQERVSEAN</sequence>
<dbReference type="GO" id="GO:0005506">
    <property type="term" value="F:iron ion binding"/>
    <property type="evidence" value="ECO:0007669"/>
    <property type="project" value="InterPro"/>
</dbReference>
<gene>
    <name evidence="11" type="ORF">EL18_00640</name>
</gene>
<keyword evidence="7 8" id="KW-0408">Iron</keyword>
<dbReference type="STRING" id="472175.EL18_00640"/>
<evidence type="ECO:0000256" key="1">
    <source>
        <dbReference type="ARBA" id="ARBA00001926"/>
    </source>
</evidence>
<evidence type="ECO:0000256" key="5">
    <source>
        <dbReference type="ARBA" id="ARBA00022723"/>
    </source>
</evidence>
<dbReference type="PANTHER" id="PTHR35008:SF4">
    <property type="entry name" value="BLL4482 PROTEIN"/>
    <property type="match status" value="1"/>
</dbReference>
<keyword evidence="3 8" id="KW-0349">Heme</keyword>
<dbReference type="InterPro" id="IPR008168">
    <property type="entry name" value="Cyt_C_IC"/>
</dbReference>
<dbReference type="RefSeq" id="WP_036479694.1">
    <property type="nucleotide sequence ID" value="NZ_JMQM01000001.1"/>
</dbReference>
<dbReference type="GO" id="GO:0020037">
    <property type="term" value="F:heme binding"/>
    <property type="evidence" value="ECO:0007669"/>
    <property type="project" value="InterPro"/>
</dbReference>
<comment type="caution">
    <text evidence="11">The sequence shown here is derived from an EMBL/GenBank/DDBJ whole genome shotgun (WGS) entry which is preliminary data.</text>
</comment>
<dbReference type="GO" id="GO:0009055">
    <property type="term" value="F:electron transfer activity"/>
    <property type="evidence" value="ECO:0007669"/>
    <property type="project" value="InterPro"/>
</dbReference>
<dbReference type="PROSITE" id="PS51007">
    <property type="entry name" value="CYTC"/>
    <property type="match status" value="1"/>
</dbReference>
<accession>A0A084U9I8</accession>
<name>A0A084U9I8_9HYPH</name>
<dbReference type="InterPro" id="IPR051459">
    <property type="entry name" value="Cytochrome_c-type_DH"/>
</dbReference>
<evidence type="ECO:0000256" key="2">
    <source>
        <dbReference type="ARBA" id="ARBA00022448"/>
    </source>
</evidence>
<dbReference type="InterPro" id="IPR009056">
    <property type="entry name" value="Cyt_c-like_dom"/>
</dbReference>
<proteinExistence type="predicted"/>